<protein>
    <submittedName>
        <fullName evidence="2">Unannotated protein</fullName>
    </submittedName>
</protein>
<comment type="similarity">
    <text evidence="1">Belongs to the phD/YefM antitoxin family.</text>
</comment>
<proteinExistence type="inferred from homology"/>
<dbReference type="SUPFAM" id="SSF143120">
    <property type="entry name" value="YefM-like"/>
    <property type="match status" value="1"/>
</dbReference>
<name>A0A6J7M6X7_9ZZZZ</name>
<dbReference type="EMBL" id="CAFBNE010000274">
    <property type="protein sequence ID" value="CAB4976526.1"/>
    <property type="molecule type" value="Genomic_DNA"/>
</dbReference>
<dbReference type="InterPro" id="IPR051405">
    <property type="entry name" value="phD/YefM_antitoxin"/>
</dbReference>
<sequence length="125" mass="13718">MVSVARLLAFRCPANRDLLGKARGITQLIVLMLMDMSRSIALALVRQDLSGINDQVASTHERVVATRHGESAAVLVSVDDREALEETLEILADSALVTSIQRSLKSKKRHSIDEVRSRLSRQSPG</sequence>
<reference evidence="2" key="1">
    <citation type="submission" date="2020-05" db="EMBL/GenBank/DDBJ databases">
        <authorList>
            <person name="Chiriac C."/>
            <person name="Salcher M."/>
            <person name="Ghai R."/>
            <person name="Kavagutti S V."/>
        </authorList>
    </citation>
    <scope>NUCLEOTIDE SEQUENCE</scope>
</reference>
<dbReference type="InterPro" id="IPR006442">
    <property type="entry name" value="Antitoxin_Phd/YefM"/>
</dbReference>
<organism evidence="2">
    <name type="scientific">freshwater metagenome</name>
    <dbReference type="NCBI Taxonomy" id="449393"/>
    <lineage>
        <taxon>unclassified sequences</taxon>
        <taxon>metagenomes</taxon>
        <taxon>ecological metagenomes</taxon>
    </lineage>
</organism>
<evidence type="ECO:0000256" key="1">
    <source>
        <dbReference type="ARBA" id="ARBA00009981"/>
    </source>
</evidence>
<dbReference type="Gene3D" id="3.40.1620.10">
    <property type="entry name" value="YefM-like domain"/>
    <property type="match status" value="1"/>
</dbReference>
<dbReference type="InterPro" id="IPR036165">
    <property type="entry name" value="YefM-like_sf"/>
</dbReference>
<dbReference type="PANTHER" id="PTHR33713">
    <property type="entry name" value="ANTITOXIN YAFN-RELATED"/>
    <property type="match status" value="1"/>
</dbReference>
<evidence type="ECO:0000313" key="2">
    <source>
        <dbReference type="EMBL" id="CAB4976526.1"/>
    </source>
</evidence>
<gene>
    <name evidence="2" type="ORF">UFOPK3772_03719</name>
</gene>
<dbReference type="AlphaFoldDB" id="A0A6J7M6X7"/>
<accession>A0A6J7M6X7</accession>
<dbReference type="Pfam" id="PF02604">
    <property type="entry name" value="PhdYeFM_antitox"/>
    <property type="match status" value="1"/>
</dbReference>
<dbReference type="NCBIfam" id="TIGR01552">
    <property type="entry name" value="phd_fam"/>
    <property type="match status" value="1"/>
</dbReference>
<dbReference type="PANTHER" id="PTHR33713:SF10">
    <property type="entry name" value="ANTITOXIN YAFN"/>
    <property type="match status" value="1"/>
</dbReference>